<dbReference type="PRINTS" id="PR00032">
    <property type="entry name" value="HTHARAC"/>
</dbReference>
<comment type="subcellular location">
    <subcellularLocation>
        <location evidence="1">Cytoplasm</location>
    </subcellularLocation>
</comment>
<dbReference type="InterPro" id="IPR001789">
    <property type="entry name" value="Sig_transdc_resp-reg_receiver"/>
</dbReference>
<dbReference type="InterPro" id="IPR051552">
    <property type="entry name" value="HptR"/>
</dbReference>
<keyword evidence="12" id="KW-1185">Reference proteome</keyword>
<dbReference type="InterPro" id="IPR009057">
    <property type="entry name" value="Homeodomain-like_sf"/>
</dbReference>
<dbReference type="Pfam" id="PF00072">
    <property type="entry name" value="Response_reg"/>
    <property type="match status" value="1"/>
</dbReference>
<keyword evidence="7" id="KW-0804">Transcription</keyword>
<dbReference type="PROSITE" id="PS50110">
    <property type="entry name" value="RESPONSE_REGULATORY"/>
    <property type="match status" value="1"/>
</dbReference>
<evidence type="ECO:0000256" key="6">
    <source>
        <dbReference type="ARBA" id="ARBA00023125"/>
    </source>
</evidence>
<feature type="domain" description="HTH araC/xylS-type" evidence="9">
    <location>
        <begin position="427"/>
        <end position="525"/>
    </location>
</feature>
<accession>A0ABQ6GGG9</accession>
<gene>
    <name evidence="11" type="ORF">MU1_27780</name>
</gene>
<dbReference type="SUPFAM" id="SSF52172">
    <property type="entry name" value="CheY-like"/>
    <property type="match status" value="1"/>
</dbReference>
<keyword evidence="2" id="KW-0963">Cytoplasm</keyword>
<reference evidence="11 12" key="1">
    <citation type="submission" date="2023-03" db="EMBL/GenBank/DDBJ databases">
        <title>Draft genome sequence of the bacteria which degrade cell wall of Tricholomamatutake.</title>
        <authorList>
            <person name="Konishi Y."/>
            <person name="Fukuta Y."/>
            <person name="Shirasaka N."/>
        </authorList>
    </citation>
    <scope>NUCLEOTIDE SEQUENCE [LARGE SCALE GENOMIC DNA]</scope>
    <source>
        <strain evidence="12">mu1</strain>
    </source>
</reference>
<dbReference type="RefSeq" id="WP_284239165.1">
    <property type="nucleotide sequence ID" value="NZ_BSSQ01000011.1"/>
</dbReference>
<feature type="modified residue" description="4-aspartylphosphate" evidence="8">
    <location>
        <position position="55"/>
    </location>
</feature>
<dbReference type="PANTHER" id="PTHR42713:SF3">
    <property type="entry name" value="TRANSCRIPTIONAL REGULATORY PROTEIN HPTR"/>
    <property type="match status" value="1"/>
</dbReference>
<evidence type="ECO:0000256" key="1">
    <source>
        <dbReference type="ARBA" id="ARBA00004496"/>
    </source>
</evidence>
<dbReference type="Gene3D" id="1.10.10.60">
    <property type="entry name" value="Homeodomain-like"/>
    <property type="match status" value="2"/>
</dbReference>
<name>A0ABQ6GGG9_9BACL</name>
<evidence type="ECO:0000313" key="11">
    <source>
        <dbReference type="EMBL" id="GLX68433.1"/>
    </source>
</evidence>
<dbReference type="EMBL" id="BSSQ01000011">
    <property type="protein sequence ID" value="GLX68433.1"/>
    <property type="molecule type" value="Genomic_DNA"/>
</dbReference>
<keyword evidence="5" id="KW-0805">Transcription regulation</keyword>
<dbReference type="SMART" id="SM00342">
    <property type="entry name" value="HTH_ARAC"/>
    <property type="match status" value="1"/>
</dbReference>
<evidence type="ECO:0000259" key="10">
    <source>
        <dbReference type="PROSITE" id="PS50110"/>
    </source>
</evidence>
<dbReference type="GO" id="GO:0003677">
    <property type="term" value="F:DNA binding"/>
    <property type="evidence" value="ECO:0007669"/>
    <property type="project" value="UniProtKB-KW"/>
</dbReference>
<organism evidence="11 12">
    <name type="scientific">Paenibacillus glycanilyticus</name>
    <dbReference type="NCBI Taxonomy" id="126569"/>
    <lineage>
        <taxon>Bacteria</taxon>
        <taxon>Bacillati</taxon>
        <taxon>Bacillota</taxon>
        <taxon>Bacilli</taxon>
        <taxon>Bacillales</taxon>
        <taxon>Paenibacillaceae</taxon>
        <taxon>Paenibacillus</taxon>
    </lineage>
</organism>
<keyword evidence="6 11" id="KW-0238">DNA-binding</keyword>
<comment type="caution">
    <text evidence="11">The sequence shown here is derived from an EMBL/GenBank/DDBJ whole genome shotgun (WGS) entry which is preliminary data.</text>
</comment>
<dbReference type="Proteomes" id="UP001157114">
    <property type="component" value="Unassembled WGS sequence"/>
</dbReference>
<dbReference type="InterPro" id="IPR011006">
    <property type="entry name" value="CheY-like_superfamily"/>
</dbReference>
<dbReference type="PROSITE" id="PS00041">
    <property type="entry name" value="HTH_ARAC_FAMILY_1"/>
    <property type="match status" value="1"/>
</dbReference>
<dbReference type="Gene3D" id="3.40.50.2300">
    <property type="match status" value="1"/>
</dbReference>
<evidence type="ECO:0000256" key="2">
    <source>
        <dbReference type="ARBA" id="ARBA00022490"/>
    </source>
</evidence>
<dbReference type="Pfam" id="PF12833">
    <property type="entry name" value="HTH_18"/>
    <property type="match status" value="1"/>
</dbReference>
<evidence type="ECO:0000259" key="9">
    <source>
        <dbReference type="PROSITE" id="PS01124"/>
    </source>
</evidence>
<dbReference type="InterPro" id="IPR018062">
    <property type="entry name" value="HTH_AraC-typ_CS"/>
</dbReference>
<keyword evidence="3 8" id="KW-0597">Phosphoprotein</keyword>
<feature type="domain" description="Response regulatory" evidence="10">
    <location>
        <begin position="3"/>
        <end position="120"/>
    </location>
</feature>
<dbReference type="SUPFAM" id="SSF46689">
    <property type="entry name" value="Homeodomain-like"/>
    <property type="match status" value="2"/>
</dbReference>
<evidence type="ECO:0000256" key="7">
    <source>
        <dbReference type="ARBA" id="ARBA00023163"/>
    </source>
</evidence>
<dbReference type="CDD" id="cd17536">
    <property type="entry name" value="REC_YesN-like"/>
    <property type="match status" value="1"/>
</dbReference>
<evidence type="ECO:0000256" key="3">
    <source>
        <dbReference type="ARBA" id="ARBA00022553"/>
    </source>
</evidence>
<proteinExistence type="predicted"/>
<dbReference type="InterPro" id="IPR018060">
    <property type="entry name" value="HTH_AraC"/>
</dbReference>
<dbReference type="SMART" id="SM00448">
    <property type="entry name" value="REC"/>
    <property type="match status" value="1"/>
</dbReference>
<dbReference type="PROSITE" id="PS01124">
    <property type="entry name" value="HTH_ARAC_FAMILY_2"/>
    <property type="match status" value="1"/>
</dbReference>
<dbReference type="PANTHER" id="PTHR42713">
    <property type="entry name" value="HISTIDINE KINASE-RELATED"/>
    <property type="match status" value="1"/>
</dbReference>
<protein>
    <submittedName>
        <fullName evidence="11">DNA-binding response regulator</fullName>
    </submittedName>
</protein>
<dbReference type="InterPro" id="IPR020449">
    <property type="entry name" value="Tscrpt_reg_AraC-type_HTH"/>
</dbReference>
<evidence type="ECO:0000256" key="4">
    <source>
        <dbReference type="ARBA" id="ARBA00023012"/>
    </source>
</evidence>
<keyword evidence="4" id="KW-0902">Two-component regulatory system</keyword>
<evidence type="ECO:0000313" key="12">
    <source>
        <dbReference type="Proteomes" id="UP001157114"/>
    </source>
</evidence>
<evidence type="ECO:0000256" key="5">
    <source>
        <dbReference type="ARBA" id="ARBA00023015"/>
    </source>
</evidence>
<sequence>MYKVILVDDEPLILLGLVNLINWNEMGLEVIGQCSDGAEALELLSRTSAHILITDIRMPVLTGLELIETMNEKQMNVKYIVLSGYDDFEYVKKAIALGIENYLLKPVSVIELESTLQNIIQKIESEIYKQIDFRQGMNILKDNILYRWVAGDIEKGEFLERASLLHMSIDSSSFITVIIKVAGQNEHHAASKIPQKNLLRFAIQNICTDIIGSILQFQIFCGPEEDVTLIISNAKKQDFDAIKAILKESVSVINRLLGVDVFITVGSLETMFQNVHLSYTRAKQLQDYQMLRPSNSILFYDETMQAAAIMKKRFTFDGTELQDAIMALDRERTIRFVESFFSQLQDSTIYEPSDVKELVIDIVYQIKYAIRKKQHDSFPIFDSFPKLLTALYVNQSVYQIREDIIGLIHQAFDLFEHALKNVSPITTKLIRYIDEHLSENINLSTLAEKFNVSPGYLGYLFKKETGESFTNYVNGLRIEWAKKLLIETNLRITEISEQVGYTNANYFFTTFKKTENISPAEFRRSVP</sequence>
<evidence type="ECO:0000256" key="8">
    <source>
        <dbReference type="PROSITE-ProRule" id="PRU00169"/>
    </source>
</evidence>